<dbReference type="InterPro" id="IPR004360">
    <property type="entry name" value="Glyas_Fos-R_dOase_dom"/>
</dbReference>
<dbReference type="PROSITE" id="PS51819">
    <property type="entry name" value="VOC"/>
    <property type="match status" value="2"/>
</dbReference>
<feature type="domain" description="VOC" evidence="1">
    <location>
        <begin position="137"/>
        <end position="258"/>
    </location>
</feature>
<dbReference type="InterPro" id="IPR037523">
    <property type="entry name" value="VOC_core"/>
</dbReference>
<dbReference type="Gene3D" id="3.10.180.10">
    <property type="entry name" value="2,3-Dihydroxybiphenyl 1,2-Dioxygenase, domain 1"/>
    <property type="match status" value="2"/>
</dbReference>
<dbReference type="CDD" id="cd07247">
    <property type="entry name" value="SgaA_N_like"/>
    <property type="match status" value="2"/>
</dbReference>
<dbReference type="SUPFAM" id="SSF54593">
    <property type="entry name" value="Glyoxalase/Bleomycin resistance protein/Dihydroxybiphenyl dioxygenase"/>
    <property type="match status" value="2"/>
</dbReference>
<dbReference type="PANTHER" id="PTHR33993">
    <property type="entry name" value="GLYOXALASE-RELATED"/>
    <property type="match status" value="1"/>
</dbReference>
<dbReference type="PANTHER" id="PTHR33993:SF10">
    <property type="entry name" value="CONSERVED PROTEIN"/>
    <property type="match status" value="1"/>
</dbReference>
<evidence type="ECO:0000313" key="3">
    <source>
        <dbReference type="Proteomes" id="UP000198280"/>
    </source>
</evidence>
<accession>A0A239LKZ4</accession>
<reference evidence="2 3" key="1">
    <citation type="submission" date="2017-06" db="EMBL/GenBank/DDBJ databases">
        <authorList>
            <person name="Kim H.J."/>
            <person name="Triplett B.A."/>
        </authorList>
    </citation>
    <scope>NUCLEOTIDE SEQUENCE [LARGE SCALE GENOMIC DNA]</scope>
    <source>
        <strain evidence="2 3">CGMCC 4.1858</strain>
    </source>
</reference>
<dbReference type="Pfam" id="PF00903">
    <property type="entry name" value="Glyoxalase"/>
    <property type="match status" value="2"/>
</dbReference>
<gene>
    <name evidence="2" type="ORF">SAMN05216252_12075</name>
</gene>
<proteinExistence type="predicted"/>
<protein>
    <recommendedName>
        <fullName evidence="1">VOC domain-containing protein</fullName>
    </recommendedName>
</protein>
<evidence type="ECO:0000313" key="2">
    <source>
        <dbReference type="EMBL" id="SNT31055.1"/>
    </source>
</evidence>
<sequence>MLTTQYVNGAPNWIDLGSADTGAAVSFYTGLFAWDAQSLGPEAGGYGFFRLGGKTVAAFGPLSEEGMRSSWTLYFQTADADATAKAVEQAGGTVRLAPFDVFTNGRMAGFTDPGGAEFAVWQPRDTKGLDAVTEPGSLGWAELYAPDAAAAGAFYGAVLEWQAQDVPLGTTRYTVLSTSGGGREASLGGIVEITGEMRDAGVTPHWLPYFEVEDADAVVAKAGQLGGRVVMAPRHAEGVGRFAHLADPFGALFAVIASQPQQS</sequence>
<evidence type="ECO:0000259" key="1">
    <source>
        <dbReference type="PROSITE" id="PS51819"/>
    </source>
</evidence>
<dbReference type="InterPro" id="IPR052164">
    <property type="entry name" value="Anthracycline_SecMetBiosynth"/>
</dbReference>
<feature type="domain" description="VOC" evidence="1">
    <location>
        <begin position="10"/>
        <end position="123"/>
    </location>
</feature>
<keyword evidence="3" id="KW-1185">Reference proteome</keyword>
<dbReference type="RefSeq" id="WP_089227065.1">
    <property type="nucleotide sequence ID" value="NZ_FZOF01000020.1"/>
</dbReference>
<name>A0A239LKZ4_9ACTN</name>
<organism evidence="2 3">
    <name type="scientific">Actinacidiphila glaucinigra</name>
    <dbReference type="NCBI Taxonomy" id="235986"/>
    <lineage>
        <taxon>Bacteria</taxon>
        <taxon>Bacillati</taxon>
        <taxon>Actinomycetota</taxon>
        <taxon>Actinomycetes</taxon>
        <taxon>Kitasatosporales</taxon>
        <taxon>Streptomycetaceae</taxon>
        <taxon>Actinacidiphila</taxon>
    </lineage>
</organism>
<dbReference type="Proteomes" id="UP000198280">
    <property type="component" value="Unassembled WGS sequence"/>
</dbReference>
<dbReference type="InterPro" id="IPR029068">
    <property type="entry name" value="Glyas_Bleomycin-R_OHBP_Dase"/>
</dbReference>
<dbReference type="AlphaFoldDB" id="A0A239LKZ4"/>
<dbReference type="EMBL" id="FZOF01000020">
    <property type="protein sequence ID" value="SNT31055.1"/>
    <property type="molecule type" value="Genomic_DNA"/>
</dbReference>
<dbReference type="OrthoDB" id="9793039at2"/>